<feature type="domain" description="EGF-like" evidence="7">
    <location>
        <begin position="694"/>
        <end position="731"/>
    </location>
</feature>
<keyword evidence="10" id="KW-1185">Reference proteome</keyword>
<gene>
    <name evidence="9" type="ORF">EDS130_LOCUS35919</name>
    <name evidence="8" type="ORF">XAT740_LOCUS13867</name>
</gene>
<sequence length="855" mass="94991">MNLIPSLIIGFIVQLIFEQTTVAKLSYNQLEFSFCAAWDPNGTTIATSTLVGVKPTRIFVDNNSTLYVTSKNLNRTMVVPEGSNVATRNISTGLFHPSGIFVTSDGDIYIANGGITHRVEKWALNATSGVIAMNTTSECSSLFIDTNDTLYCAYDTEHKVVKMSLKNHTNTVVTAAGNGTNGSEPSLLSYPNGIFVDNKFNLYVADYGNDRIQYFYPNQLNGTSITGAGSITLSRPTDVLLDADGCMFIVDLDNHRILQYIFHVFRCIIGCSGTPGSGPNQLQYPFSFAFDSYGNLIVNDKDNNRIQKFFLITNSCVVSYNQPKFCAKAKWNPNATTFATNTIVGSQPHAVFVNTNNSVYSANLNNGIIFMWLYNSVNVTNVFVGNLSLMYSIFVTSNGDIYSSSDLYGSQVRKYSADTNAWSTRMHSSSSCYGLFVDVNNNLYCSMRDNNIVVRSQFNDNTSTSTTVAGKGTAAATPDALDYPLGIFVDVNFDLYVADCGNDRIQLFQLGIINGTTVAGNQSTIQTISLNCPAGIVLDAENYLFIVDQINARIVGSGPYGFRCLVGCTGISGAEADQLYWPLALSFDTYGNMFVSDINNNRIQKFIFLTNSCYTSMAVSFTTDITTTLYSAQSSQSTWKNSTGIGLYYNISDKACDYLQPCYHNGFCYNNNSNVNNFYCLCPYGFTGDQCQLDKRLCRLDTCWNNGTCSETSNTTYSCYCQPGWQDDRCKTKVNYCSNVTCYNHGVCRPLVLDYQCQCLAGSFSGRHCEIVASTTKIHRILSKSFVYIAIMAMITVVMLVIIMDILKYGFHIEPSIQDLDRAQRDKQTKKRMQRFRPRYRDTLVVRKIAFLFQK</sequence>
<evidence type="ECO:0000256" key="1">
    <source>
        <dbReference type="ARBA" id="ARBA00022737"/>
    </source>
</evidence>
<dbReference type="InterPro" id="IPR011042">
    <property type="entry name" value="6-blade_b-propeller_TolB-like"/>
</dbReference>
<comment type="caution">
    <text evidence="9">The sequence shown here is derived from an EMBL/GenBank/DDBJ whole genome shotgun (WGS) entry which is preliminary data.</text>
</comment>
<keyword evidence="6" id="KW-0732">Signal</keyword>
<dbReference type="SMART" id="SM00179">
    <property type="entry name" value="EGF_CA"/>
    <property type="match status" value="2"/>
</dbReference>
<dbReference type="PROSITE" id="PS00022">
    <property type="entry name" value="EGF_1"/>
    <property type="match status" value="1"/>
</dbReference>
<dbReference type="EMBL" id="CAJNOJ010000324">
    <property type="protein sequence ID" value="CAF1399436.1"/>
    <property type="molecule type" value="Genomic_DNA"/>
</dbReference>
<dbReference type="PANTHER" id="PTHR24104">
    <property type="entry name" value="E3 UBIQUITIN-PROTEIN LIGASE NHLRC1-RELATED"/>
    <property type="match status" value="1"/>
</dbReference>
<evidence type="ECO:0000256" key="5">
    <source>
        <dbReference type="SAM" id="Phobius"/>
    </source>
</evidence>
<dbReference type="Gene3D" id="2.10.25.10">
    <property type="entry name" value="Laminin"/>
    <property type="match status" value="3"/>
</dbReference>
<dbReference type="PROSITE" id="PS01186">
    <property type="entry name" value="EGF_2"/>
    <property type="match status" value="2"/>
</dbReference>
<feature type="domain" description="EGF-like" evidence="7">
    <location>
        <begin position="652"/>
        <end position="692"/>
    </location>
</feature>
<dbReference type="CDD" id="cd00054">
    <property type="entry name" value="EGF_CA"/>
    <property type="match status" value="2"/>
</dbReference>
<evidence type="ECO:0000313" key="11">
    <source>
        <dbReference type="Proteomes" id="UP000663852"/>
    </source>
</evidence>
<accession>A0A815KQJ9</accession>
<name>A0A815KQJ9_ADIRI</name>
<evidence type="ECO:0000313" key="10">
    <source>
        <dbReference type="Proteomes" id="UP000663828"/>
    </source>
</evidence>
<dbReference type="InterPro" id="IPR001881">
    <property type="entry name" value="EGF-like_Ca-bd_dom"/>
</dbReference>
<feature type="disulfide bond" evidence="3">
    <location>
        <begin position="721"/>
        <end position="730"/>
    </location>
</feature>
<dbReference type="OrthoDB" id="6130531at2759"/>
<dbReference type="GO" id="GO:0005509">
    <property type="term" value="F:calcium ion binding"/>
    <property type="evidence" value="ECO:0007669"/>
    <property type="project" value="InterPro"/>
</dbReference>
<dbReference type="Pfam" id="PF00008">
    <property type="entry name" value="EGF"/>
    <property type="match status" value="1"/>
</dbReference>
<protein>
    <recommendedName>
        <fullName evidence="7">EGF-like domain-containing protein</fullName>
    </recommendedName>
</protein>
<dbReference type="InterPro" id="IPR000742">
    <property type="entry name" value="EGF"/>
</dbReference>
<feature type="disulfide bond" evidence="3">
    <location>
        <begin position="682"/>
        <end position="691"/>
    </location>
</feature>
<dbReference type="PROSITE" id="PS50026">
    <property type="entry name" value="EGF_3"/>
    <property type="match status" value="3"/>
</dbReference>
<dbReference type="Proteomes" id="UP000663828">
    <property type="component" value="Unassembled WGS sequence"/>
</dbReference>
<dbReference type="InterPro" id="IPR001258">
    <property type="entry name" value="NHL_repeat"/>
</dbReference>
<dbReference type="EMBL" id="CAJNOR010000816">
    <property type="protein sequence ID" value="CAF1013859.1"/>
    <property type="molecule type" value="Genomic_DNA"/>
</dbReference>
<dbReference type="AlphaFoldDB" id="A0A815KQJ9"/>
<feature type="signal peptide" evidence="6">
    <location>
        <begin position="1"/>
        <end position="23"/>
    </location>
</feature>
<evidence type="ECO:0000259" key="7">
    <source>
        <dbReference type="PROSITE" id="PS50026"/>
    </source>
</evidence>
<keyword evidence="1" id="KW-0677">Repeat</keyword>
<dbReference type="CDD" id="cd05819">
    <property type="entry name" value="NHL"/>
    <property type="match status" value="2"/>
</dbReference>
<evidence type="ECO:0000313" key="9">
    <source>
        <dbReference type="EMBL" id="CAF1399436.1"/>
    </source>
</evidence>
<evidence type="ECO:0000256" key="6">
    <source>
        <dbReference type="SAM" id="SignalP"/>
    </source>
</evidence>
<dbReference type="Gene3D" id="2.120.10.30">
    <property type="entry name" value="TolB, C-terminal domain"/>
    <property type="match status" value="3"/>
</dbReference>
<comment type="caution">
    <text evidence="3">Lacks conserved residue(s) required for the propagation of feature annotation.</text>
</comment>
<evidence type="ECO:0000256" key="2">
    <source>
        <dbReference type="ARBA" id="ARBA00023157"/>
    </source>
</evidence>
<evidence type="ECO:0000256" key="3">
    <source>
        <dbReference type="PROSITE-ProRule" id="PRU00076"/>
    </source>
</evidence>
<dbReference type="PROSITE" id="PS51125">
    <property type="entry name" value="NHL"/>
    <property type="match status" value="1"/>
</dbReference>
<dbReference type="InterPro" id="IPR050952">
    <property type="entry name" value="TRIM-NHL_E3_ligases"/>
</dbReference>
<keyword evidence="3" id="KW-0245">EGF-like domain</keyword>
<dbReference type="SUPFAM" id="SSF57196">
    <property type="entry name" value="EGF/Laminin"/>
    <property type="match status" value="3"/>
</dbReference>
<keyword evidence="5" id="KW-0812">Transmembrane</keyword>
<feature type="domain" description="EGF-like" evidence="7">
    <location>
        <begin position="733"/>
        <end position="770"/>
    </location>
</feature>
<dbReference type="Proteomes" id="UP000663852">
    <property type="component" value="Unassembled WGS sequence"/>
</dbReference>
<keyword evidence="5" id="KW-1133">Transmembrane helix</keyword>
<proteinExistence type="predicted"/>
<keyword evidence="5" id="KW-0472">Membrane</keyword>
<evidence type="ECO:0000256" key="4">
    <source>
        <dbReference type="PROSITE-ProRule" id="PRU00504"/>
    </source>
</evidence>
<organism evidence="9 11">
    <name type="scientific">Adineta ricciae</name>
    <name type="common">Rotifer</name>
    <dbReference type="NCBI Taxonomy" id="249248"/>
    <lineage>
        <taxon>Eukaryota</taxon>
        <taxon>Metazoa</taxon>
        <taxon>Spiralia</taxon>
        <taxon>Gnathifera</taxon>
        <taxon>Rotifera</taxon>
        <taxon>Eurotatoria</taxon>
        <taxon>Bdelloidea</taxon>
        <taxon>Adinetida</taxon>
        <taxon>Adinetidae</taxon>
        <taxon>Adineta</taxon>
    </lineage>
</organism>
<feature type="transmembrane region" description="Helical" evidence="5">
    <location>
        <begin position="786"/>
        <end position="807"/>
    </location>
</feature>
<evidence type="ECO:0000313" key="8">
    <source>
        <dbReference type="EMBL" id="CAF1013859.1"/>
    </source>
</evidence>
<reference evidence="9" key="1">
    <citation type="submission" date="2021-02" db="EMBL/GenBank/DDBJ databases">
        <authorList>
            <person name="Nowell W R."/>
        </authorList>
    </citation>
    <scope>NUCLEOTIDE SEQUENCE</scope>
</reference>
<feature type="repeat" description="NHL" evidence="4">
    <location>
        <begin position="179"/>
        <end position="218"/>
    </location>
</feature>
<dbReference type="SMART" id="SM00181">
    <property type="entry name" value="EGF"/>
    <property type="match status" value="3"/>
</dbReference>
<feature type="chain" id="PRO_5036411862" description="EGF-like domain-containing protein" evidence="6">
    <location>
        <begin position="24"/>
        <end position="855"/>
    </location>
</feature>
<dbReference type="SUPFAM" id="SSF101898">
    <property type="entry name" value="NHL repeat"/>
    <property type="match status" value="2"/>
</dbReference>
<keyword evidence="2 3" id="KW-1015">Disulfide bond</keyword>